<sequence length="501" mass="57080">MSGPWQVTEISSSDDSGDETSVIPSKRPKYDARVENAAESSSEKKEKTKTEWLSGSWPLKPFDGSLPTNKRKAEWVRYRDQFERIVSCKAPVSGATKLTGLKIFAGDYLLSIIEMQEKTVTDASACIYAATISALDKFFSQTCDAAKERMKFRDMRMKAVETFSDFVVRLENQARFCDFSREQREEEFVQALLRRSVPSISGKLYEMSDFLGNDLERIINHGKHLDYIRAEAEEARTPFDEGPQSNVPERDSYAADVKTVNAIQKWKQVSRKDEYDRRKHVDRRSDTGDSDRRKRTWDSRQLNRSCQKCGKVHGPRECKAFRAKCYNCGKLNHFAEFCFSSRQGTTNARRHRNSGTSDDFKTEAGIINQLITGETKTMSGLDDQRFVYCTIGTQRIKFLVDSGATVNTVTCDDWNLIRQNCRTVIQDIVVHPEEILKSYANHNPLEVECSFCAYVGVLNSVQPTHKAKFFVVKGTQLSLLGYESAVSLNLIRIGHDLSKQR</sequence>
<dbReference type="InterPro" id="IPR050951">
    <property type="entry name" value="Retrovirus_Pol_polyprotein"/>
</dbReference>
<dbReference type="PROSITE" id="PS00141">
    <property type="entry name" value="ASP_PROTEASE"/>
    <property type="match status" value="1"/>
</dbReference>
<keyword evidence="5" id="KW-0479">Metal-binding</keyword>
<organism evidence="8 9">
    <name type="scientific">Aedes albopictus</name>
    <name type="common">Asian tiger mosquito</name>
    <name type="synonym">Stegomyia albopicta</name>
    <dbReference type="NCBI Taxonomy" id="7160"/>
    <lineage>
        <taxon>Eukaryota</taxon>
        <taxon>Metazoa</taxon>
        <taxon>Ecdysozoa</taxon>
        <taxon>Arthropoda</taxon>
        <taxon>Hexapoda</taxon>
        <taxon>Insecta</taxon>
        <taxon>Pterygota</taxon>
        <taxon>Neoptera</taxon>
        <taxon>Endopterygota</taxon>
        <taxon>Diptera</taxon>
        <taxon>Nematocera</taxon>
        <taxon>Culicoidea</taxon>
        <taxon>Culicidae</taxon>
        <taxon>Culicinae</taxon>
        <taxon>Aedini</taxon>
        <taxon>Aedes</taxon>
        <taxon>Stegomyia</taxon>
    </lineage>
</organism>
<dbReference type="PANTHER" id="PTHR37984">
    <property type="entry name" value="PROTEIN CBG26694"/>
    <property type="match status" value="1"/>
</dbReference>
<reference evidence="9" key="1">
    <citation type="journal article" date="2015" name="Proc. Natl. Acad. Sci. U.S.A.">
        <title>Genome sequence of the Asian Tiger mosquito, Aedes albopictus, reveals insights into its biology, genetics, and evolution.</title>
        <authorList>
            <person name="Chen X.G."/>
            <person name="Jiang X."/>
            <person name="Gu J."/>
            <person name="Xu M."/>
            <person name="Wu Y."/>
            <person name="Deng Y."/>
            <person name="Zhang C."/>
            <person name="Bonizzoni M."/>
            <person name="Dermauw W."/>
            <person name="Vontas J."/>
            <person name="Armbruster P."/>
            <person name="Huang X."/>
            <person name="Yang Y."/>
            <person name="Zhang H."/>
            <person name="He W."/>
            <person name="Peng H."/>
            <person name="Liu Y."/>
            <person name="Wu K."/>
            <person name="Chen J."/>
            <person name="Lirakis M."/>
            <person name="Topalis P."/>
            <person name="Van Leeuwen T."/>
            <person name="Hall A.B."/>
            <person name="Jiang X."/>
            <person name="Thorpe C."/>
            <person name="Mueller R.L."/>
            <person name="Sun C."/>
            <person name="Waterhouse R.M."/>
            <person name="Yan G."/>
            <person name="Tu Z.J."/>
            <person name="Fang X."/>
            <person name="James A.A."/>
        </authorList>
    </citation>
    <scope>NUCLEOTIDE SEQUENCE [LARGE SCALE GENOMIC DNA]</scope>
    <source>
        <strain evidence="9">Foshan</strain>
    </source>
</reference>
<dbReference type="EnsemblMetazoa" id="AALFPA23_000300.R132">
    <property type="protein sequence ID" value="AALFPA23_000300.P132"/>
    <property type="gene ID" value="AALFPA23_000300"/>
</dbReference>
<dbReference type="InterPro" id="IPR001969">
    <property type="entry name" value="Aspartic_peptidase_AS"/>
</dbReference>
<evidence type="ECO:0000313" key="9">
    <source>
        <dbReference type="Proteomes" id="UP000069940"/>
    </source>
</evidence>
<dbReference type="Gene3D" id="4.10.60.10">
    <property type="entry name" value="Zinc finger, CCHC-type"/>
    <property type="match status" value="1"/>
</dbReference>
<evidence type="ECO:0000313" key="8">
    <source>
        <dbReference type="EnsemblMetazoa" id="AALFPA23_000300.P132"/>
    </source>
</evidence>
<evidence type="ECO:0000256" key="5">
    <source>
        <dbReference type="PROSITE-ProRule" id="PRU00047"/>
    </source>
</evidence>
<dbReference type="EnsemblMetazoa" id="AALFPA23_019716.R29035">
    <property type="protein sequence ID" value="AALFPA23_019716.P29035"/>
    <property type="gene ID" value="AALFPA23_019716"/>
</dbReference>
<keyword evidence="4" id="KW-0378">Hydrolase</keyword>
<dbReference type="PROSITE" id="PS50158">
    <property type="entry name" value="ZF_CCHC"/>
    <property type="match status" value="1"/>
</dbReference>
<keyword evidence="4" id="KW-0255">Endonuclease</keyword>
<dbReference type="SUPFAM" id="SSF50630">
    <property type="entry name" value="Acid proteases"/>
    <property type="match status" value="1"/>
</dbReference>
<keyword evidence="9" id="KW-1185">Reference proteome</keyword>
<dbReference type="InterPro" id="IPR021109">
    <property type="entry name" value="Peptidase_aspartic_dom_sf"/>
</dbReference>
<dbReference type="GeneID" id="134287757"/>
<dbReference type="Proteomes" id="UP000069940">
    <property type="component" value="Unassembled WGS sequence"/>
</dbReference>
<evidence type="ECO:0000256" key="3">
    <source>
        <dbReference type="ARBA" id="ARBA00022722"/>
    </source>
</evidence>
<evidence type="ECO:0000259" key="7">
    <source>
        <dbReference type="PROSITE" id="PS50158"/>
    </source>
</evidence>
<evidence type="ECO:0000256" key="1">
    <source>
        <dbReference type="ARBA" id="ARBA00022679"/>
    </source>
</evidence>
<dbReference type="RefSeq" id="XP_062700789.1">
    <property type="nucleotide sequence ID" value="XM_062844805.1"/>
</dbReference>
<feature type="compositionally biased region" description="Basic and acidic residues" evidence="6">
    <location>
        <begin position="28"/>
        <end position="50"/>
    </location>
</feature>
<accession>A0ABM1XJV5</accession>
<evidence type="ECO:0000256" key="4">
    <source>
        <dbReference type="ARBA" id="ARBA00022759"/>
    </source>
</evidence>
<evidence type="ECO:0000256" key="6">
    <source>
        <dbReference type="SAM" id="MobiDB-lite"/>
    </source>
</evidence>
<protein>
    <recommendedName>
        <fullName evidence="7">CCHC-type domain-containing protein</fullName>
    </recommendedName>
</protein>
<dbReference type="InterPro" id="IPR001878">
    <property type="entry name" value="Znf_CCHC"/>
</dbReference>
<name>A0ABM1XJV5_AEDAL</name>
<keyword evidence="1" id="KW-0808">Transferase</keyword>
<feature type="region of interest" description="Disordered" evidence="6">
    <location>
        <begin position="274"/>
        <end position="297"/>
    </location>
</feature>
<dbReference type="GeneID" id="134284996"/>
<dbReference type="RefSeq" id="XP_062706568.1">
    <property type="nucleotide sequence ID" value="XM_062850584.1"/>
</dbReference>
<keyword evidence="5" id="KW-0863">Zinc-finger</keyword>
<feature type="region of interest" description="Disordered" evidence="6">
    <location>
        <begin position="1"/>
        <end position="50"/>
    </location>
</feature>
<feature type="domain" description="CCHC-type" evidence="7">
    <location>
        <begin position="324"/>
        <end position="338"/>
    </location>
</feature>
<evidence type="ECO:0000256" key="2">
    <source>
        <dbReference type="ARBA" id="ARBA00022695"/>
    </source>
</evidence>
<keyword evidence="5" id="KW-0862">Zinc</keyword>
<keyword evidence="3" id="KW-0540">Nuclease</keyword>
<keyword evidence="2" id="KW-0548">Nucleotidyltransferase</keyword>
<dbReference type="PANTHER" id="PTHR37984:SF5">
    <property type="entry name" value="PROTEIN NYNRIN-LIKE"/>
    <property type="match status" value="1"/>
</dbReference>
<reference evidence="8" key="2">
    <citation type="submission" date="2025-05" db="UniProtKB">
        <authorList>
            <consortium name="EnsemblMetazoa"/>
        </authorList>
    </citation>
    <scope>IDENTIFICATION</scope>
    <source>
        <strain evidence="8">Foshan</strain>
    </source>
</reference>
<proteinExistence type="predicted"/>